<reference evidence="6" key="1">
    <citation type="submission" date="2022-08" db="EMBL/GenBank/DDBJ databases">
        <title>Complete genome sequence of Mycoplasma molare type strain H 542.</title>
        <authorList>
            <person name="Spergser J."/>
        </authorList>
    </citation>
    <scope>NUCLEOTIDE SEQUENCE</scope>
    <source>
        <strain evidence="6">H 542</strain>
    </source>
</reference>
<keyword evidence="7" id="KW-1185">Reference proteome</keyword>
<accession>A0ABY5TUQ3</accession>
<dbReference type="InterPro" id="IPR050319">
    <property type="entry name" value="ABC_transp_ATP-bind"/>
</dbReference>
<dbReference type="Proteomes" id="UP001058364">
    <property type="component" value="Chromosome"/>
</dbReference>
<dbReference type="RefSeq" id="WP_027123446.1">
    <property type="nucleotide sequence ID" value="NZ_CP103423.1"/>
</dbReference>
<dbReference type="Gene3D" id="3.40.50.300">
    <property type="entry name" value="P-loop containing nucleotide triphosphate hydrolases"/>
    <property type="match status" value="2"/>
</dbReference>
<dbReference type="PROSITE" id="PS50893">
    <property type="entry name" value="ABC_TRANSPORTER_2"/>
    <property type="match status" value="1"/>
</dbReference>
<dbReference type="GO" id="GO:0005524">
    <property type="term" value="F:ATP binding"/>
    <property type="evidence" value="ECO:0007669"/>
    <property type="project" value="UniProtKB-KW"/>
</dbReference>
<dbReference type="InterPro" id="IPR003439">
    <property type="entry name" value="ABC_transporter-like_ATP-bd"/>
</dbReference>
<dbReference type="PANTHER" id="PTHR43776">
    <property type="entry name" value="TRANSPORT ATP-BINDING PROTEIN"/>
    <property type="match status" value="1"/>
</dbReference>
<gene>
    <name evidence="6" type="ORF">NX772_00945</name>
</gene>
<dbReference type="Pfam" id="PF00005">
    <property type="entry name" value="ABC_tran"/>
    <property type="match status" value="2"/>
</dbReference>
<evidence type="ECO:0000313" key="6">
    <source>
        <dbReference type="EMBL" id="UWD34382.1"/>
    </source>
</evidence>
<dbReference type="PANTHER" id="PTHR43776:SF7">
    <property type="entry name" value="D,D-DIPEPTIDE TRANSPORT ATP-BINDING PROTEIN DDPF-RELATED"/>
    <property type="match status" value="1"/>
</dbReference>
<dbReference type="InterPro" id="IPR013563">
    <property type="entry name" value="Oligopep_ABC_C"/>
</dbReference>
<keyword evidence="2" id="KW-0813">Transport</keyword>
<dbReference type="SUPFAM" id="SSF52540">
    <property type="entry name" value="P-loop containing nucleoside triphosphate hydrolases"/>
    <property type="match status" value="1"/>
</dbReference>
<name>A0ABY5TUQ3_9BACT</name>
<dbReference type="InterPro" id="IPR027417">
    <property type="entry name" value="P-loop_NTPase"/>
</dbReference>
<dbReference type="PROSITE" id="PS00211">
    <property type="entry name" value="ABC_TRANSPORTER_1"/>
    <property type="match status" value="1"/>
</dbReference>
<dbReference type="EMBL" id="CP103423">
    <property type="protein sequence ID" value="UWD34382.1"/>
    <property type="molecule type" value="Genomic_DNA"/>
</dbReference>
<sequence>MKTNKEKTILDVKNLKKYFYTKKGILKAVDNVNFKLFEGEVLGLIGESGSGKTTVGRSIIRLYDRYNGQVTLENKIISGKRIGRTKDKFMRKNMQMIFQDPHASLNGQKNVYSILKEPLKVNGIIKEKLVDIFTDWEKITENFKYTFLRKYLEQKLDNKNSIINEANEYFKEWEYHFDDFDDFDKMSESNSDEDIFNAYFAYLAKRQFHESKAINQMYRGVANLYNFYFEKQKEYRDGNLSFDEKELRESNLALKEIERYTKNSRKNVSILDNIKTKEKELREFAQKQKEEFINSKNYINNYIYEFKSEYLLNKNSAIAAENFKDYSFFYKRAIVNKITKDFLENKKSLFDFSSNILYWLSVKEIDEFVNLFNDFNIKIIEKYENKFLKIKNDNNEVWNSKKELESEFLSEYASLDLDKYFDLANSKKIEFNNYIESQKTEILKLKSQVSKEKEIDKVDLIKFSLIKAIHKKNLHIFDHELANFKKEFDIWEANILEKIESKKIEVSKISEKQKVLDAKFKEIHNKFLAWLTNKLQQNGLSKKEIKHQLDGYNQKINEKLALFKSFNLELKVLDKIYYRVLYLLGLHKDQNIFLTKQVVKKVMYDEAIYSALEEVGLLRQFAYRYPHEFSGGQRQRIVIARALISQPKVIIADEPIASLDISIQAQIVNLLKNLVEKKGIGLIFIAHDLSMVEYIADNIIIMHLGKIVERGKTEEIYSNPKHPYTINLFKSIPKMSNAHEPFEASNFELNYLKEQNFLNPIEEKLVNNSKTHKVYGTKNQLEKWLNNNEK</sequence>
<evidence type="ECO:0000256" key="1">
    <source>
        <dbReference type="ARBA" id="ARBA00005417"/>
    </source>
</evidence>
<evidence type="ECO:0000256" key="4">
    <source>
        <dbReference type="ARBA" id="ARBA00022840"/>
    </source>
</evidence>
<feature type="domain" description="ABC transporter" evidence="5">
    <location>
        <begin position="10"/>
        <end position="729"/>
    </location>
</feature>
<comment type="similarity">
    <text evidence="1">Belongs to the ABC transporter superfamily.</text>
</comment>
<evidence type="ECO:0000256" key="2">
    <source>
        <dbReference type="ARBA" id="ARBA00022448"/>
    </source>
</evidence>
<keyword evidence="3" id="KW-0547">Nucleotide-binding</keyword>
<dbReference type="InterPro" id="IPR017871">
    <property type="entry name" value="ABC_transporter-like_CS"/>
</dbReference>
<dbReference type="SMART" id="SM00382">
    <property type="entry name" value="AAA"/>
    <property type="match status" value="1"/>
</dbReference>
<dbReference type="Pfam" id="PF08352">
    <property type="entry name" value="oligo_HPY"/>
    <property type="match status" value="1"/>
</dbReference>
<keyword evidence="4 6" id="KW-0067">ATP-binding</keyword>
<dbReference type="InterPro" id="IPR003593">
    <property type="entry name" value="AAA+_ATPase"/>
</dbReference>
<evidence type="ECO:0000313" key="7">
    <source>
        <dbReference type="Proteomes" id="UP001058364"/>
    </source>
</evidence>
<evidence type="ECO:0000256" key="3">
    <source>
        <dbReference type="ARBA" id="ARBA00022741"/>
    </source>
</evidence>
<protein>
    <submittedName>
        <fullName evidence="6">ATP-binding cassette domain-containing protein</fullName>
    </submittedName>
</protein>
<organism evidence="6 7">
    <name type="scientific">Mesomycoplasma molare</name>
    <dbReference type="NCBI Taxonomy" id="171288"/>
    <lineage>
        <taxon>Bacteria</taxon>
        <taxon>Bacillati</taxon>
        <taxon>Mycoplasmatota</taxon>
        <taxon>Mycoplasmoidales</taxon>
        <taxon>Metamycoplasmataceae</taxon>
        <taxon>Mesomycoplasma</taxon>
    </lineage>
</organism>
<proteinExistence type="inferred from homology"/>
<evidence type="ECO:0000259" key="5">
    <source>
        <dbReference type="PROSITE" id="PS50893"/>
    </source>
</evidence>